<dbReference type="Proteomes" id="UP000053660">
    <property type="component" value="Unassembled WGS sequence"/>
</dbReference>
<proteinExistence type="predicted"/>
<sequence>MILETSWNLRHQCSYVPEAHGESAGKRSAIICKLSFRDMTPPSLFVTLISPTSGMDAIKTARNSESSTKMRPPRVHHNKA</sequence>
<gene>
    <name evidence="2" type="ORF">OESDEN_09433</name>
</gene>
<organism evidence="2 3">
    <name type="scientific">Oesophagostomum dentatum</name>
    <name type="common">Nodular worm</name>
    <dbReference type="NCBI Taxonomy" id="61180"/>
    <lineage>
        <taxon>Eukaryota</taxon>
        <taxon>Metazoa</taxon>
        <taxon>Ecdysozoa</taxon>
        <taxon>Nematoda</taxon>
        <taxon>Chromadorea</taxon>
        <taxon>Rhabditida</taxon>
        <taxon>Rhabditina</taxon>
        <taxon>Rhabditomorpha</taxon>
        <taxon>Strongyloidea</taxon>
        <taxon>Strongylidae</taxon>
        <taxon>Oesophagostomum</taxon>
    </lineage>
</organism>
<keyword evidence="3" id="KW-1185">Reference proteome</keyword>
<feature type="compositionally biased region" description="Basic residues" evidence="1">
    <location>
        <begin position="71"/>
        <end position="80"/>
    </location>
</feature>
<name>A0A0B1T4K9_OESDE</name>
<protein>
    <submittedName>
        <fullName evidence="2">Uncharacterized protein</fullName>
    </submittedName>
</protein>
<feature type="region of interest" description="Disordered" evidence="1">
    <location>
        <begin position="61"/>
        <end position="80"/>
    </location>
</feature>
<dbReference type="EMBL" id="KN552731">
    <property type="protein sequence ID" value="KHJ90717.1"/>
    <property type="molecule type" value="Genomic_DNA"/>
</dbReference>
<accession>A0A0B1T4K9</accession>
<evidence type="ECO:0000313" key="2">
    <source>
        <dbReference type="EMBL" id="KHJ90717.1"/>
    </source>
</evidence>
<dbReference type="AlphaFoldDB" id="A0A0B1T4K9"/>
<evidence type="ECO:0000256" key="1">
    <source>
        <dbReference type="SAM" id="MobiDB-lite"/>
    </source>
</evidence>
<evidence type="ECO:0000313" key="3">
    <source>
        <dbReference type="Proteomes" id="UP000053660"/>
    </source>
</evidence>
<reference evidence="2 3" key="1">
    <citation type="submission" date="2014-03" db="EMBL/GenBank/DDBJ databases">
        <title>Draft genome of the hookworm Oesophagostomum dentatum.</title>
        <authorList>
            <person name="Mitreva M."/>
        </authorList>
    </citation>
    <scope>NUCLEOTIDE SEQUENCE [LARGE SCALE GENOMIC DNA]</scope>
    <source>
        <strain evidence="2 3">OD-Hann</strain>
    </source>
</reference>